<keyword evidence="3 6" id="KW-0326">Glycosidase</keyword>
<dbReference type="PANTHER" id="PTHR42812:SF5">
    <property type="entry name" value="ENDO-ARABINASE"/>
    <property type="match status" value="1"/>
</dbReference>
<dbReference type="InterPro" id="IPR008979">
    <property type="entry name" value="Galactose-bd-like_sf"/>
</dbReference>
<dbReference type="InterPro" id="IPR051795">
    <property type="entry name" value="Glycosyl_Hydrlase_43"/>
</dbReference>
<evidence type="ECO:0000256" key="3">
    <source>
        <dbReference type="ARBA" id="ARBA00023295"/>
    </source>
</evidence>
<dbReference type="GO" id="GO:0004553">
    <property type="term" value="F:hydrolase activity, hydrolyzing O-glycosyl compounds"/>
    <property type="evidence" value="ECO:0007669"/>
    <property type="project" value="InterPro"/>
</dbReference>
<dbReference type="SUPFAM" id="SSF49785">
    <property type="entry name" value="Galactose-binding domain-like"/>
    <property type="match status" value="1"/>
</dbReference>
<dbReference type="PROSITE" id="PS51175">
    <property type="entry name" value="CBM6"/>
    <property type="match status" value="1"/>
</dbReference>
<feature type="active site" description="Proton acceptor" evidence="4">
    <location>
        <position position="114"/>
    </location>
</feature>
<proteinExistence type="inferred from homology"/>
<dbReference type="InterPro" id="IPR005084">
    <property type="entry name" value="CBM6"/>
</dbReference>
<dbReference type="Pfam" id="PF16990">
    <property type="entry name" value="CBM_35"/>
    <property type="match status" value="1"/>
</dbReference>
<feature type="site" description="Important for catalytic activity, responsible for pKa modulation of the active site Glu and correct orientation of both the proton donor and substrate" evidence="5">
    <location>
        <position position="230"/>
    </location>
</feature>
<protein>
    <submittedName>
        <fullName evidence="9">Family 43 glycosylhydrolase</fullName>
    </submittedName>
</protein>
<evidence type="ECO:0000259" key="8">
    <source>
        <dbReference type="PROSITE" id="PS51175"/>
    </source>
</evidence>
<sequence length="516" mass="54374">MIRVVAWWFARVGDCWHHAGGRRGGQVRLRTVRPVPRAVASPVARAVASAAAAVLALALLLCTGCAAGTSRTGARPSGRSGAAVPAAPQGAATAPVTAPGYSPREPVIDSSFADPSVIKAGDAYYAYGTNDAGANMPVASAPDITGPWKRRASDGLVRLPSWATGGRTWAPEVVPPGAGNGGYVLYFTARHKEKDKQCIGVATASSPAGPFVALDGDPLVCPLDLGGAIDPSSFVDRDGTRYLLYKTDARKTAAIWLVRLSPDGLYLAGPPRKIMARGKDDPVLVESPALVFRGGKYVLLYSAGWYFETNYQTRYAVSASLDGPYEKAKEPLQSTGRYGDDVKGPGGASVVTDASGDHLVFHGLLDYRSGKHIRRGMYVAALAWNGPRPVLQGVPTRYEAEQGRLNGCVSALPRPNASGGRVAGPFDRDGCGLDVPVLAPAAGRYAVKVAYANRSGNESHLRFSVNGTPETTLTLRKTEGSDWTSTEVQVDLNAGWNTLGLARGDGQGQIDYLEVR</sequence>
<dbReference type="Gene3D" id="2.60.120.260">
    <property type="entry name" value="Galactose-binding domain-like"/>
    <property type="match status" value="1"/>
</dbReference>
<dbReference type="InterPro" id="IPR023296">
    <property type="entry name" value="Glyco_hydro_beta-prop_sf"/>
</dbReference>
<feature type="active site" description="Proton donor" evidence="4">
    <location>
        <position position="286"/>
    </location>
</feature>
<feature type="domain" description="CBM6" evidence="8">
    <location>
        <begin position="396"/>
        <end position="516"/>
    </location>
</feature>
<evidence type="ECO:0000256" key="6">
    <source>
        <dbReference type="RuleBase" id="RU361187"/>
    </source>
</evidence>
<evidence type="ECO:0000256" key="5">
    <source>
        <dbReference type="PIRSR" id="PIRSR606710-2"/>
    </source>
</evidence>
<dbReference type="EMBL" id="WBMS02000067">
    <property type="protein sequence ID" value="MWA07228.1"/>
    <property type="molecule type" value="Genomic_DNA"/>
</dbReference>
<dbReference type="Gene3D" id="2.115.10.20">
    <property type="entry name" value="Glycosyl hydrolase domain, family 43"/>
    <property type="match status" value="1"/>
</dbReference>
<dbReference type="Pfam" id="PF04616">
    <property type="entry name" value="Glyco_hydro_43"/>
    <property type="match status" value="1"/>
</dbReference>
<dbReference type="Proteomes" id="UP000462055">
    <property type="component" value="Unassembled WGS sequence"/>
</dbReference>
<comment type="caution">
    <text evidence="9">The sequence shown here is derived from an EMBL/GenBank/DDBJ whole genome shotgun (WGS) entry which is preliminary data.</text>
</comment>
<feature type="region of interest" description="Disordered" evidence="7">
    <location>
        <begin position="70"/>
        <end position="102"/>
    </location>
</feature>
<evidence type="ECO:0000256" key="4">
    <source>
        <dbReference type="PIRSR" id="PIRSR606710-1"/>
    </source>
</evidence>
<keyword evidence="2 6" id="KW-0378">Hydrolase</keyword>
<dbReference type="PANTHER" id="PTHR42812">
    <property type="entry name" value="BETA-XYLOSIDASE"/>
    <property type="match status" value="1"/>
</dbReference>
<dbReference type="InterPro" id="IPR006710">
    <property type="entry name" value="Glyco_hydro_43"/>
</dbReference>
<organism evidence="9 10">
    <name type="scientific">Actinomadura physcomitrii</name>
    <dbReference type="NCBI Taxonomy" id="2650748"/>
    <lineage>
        <taxon>Bacteria</taxon>
        <taxon>Bacillati</taxon>
        <taxon>Actinomycetota</taxon>
        <taxon>Actinomycetes</taxon>
        <taxon>Streptosporangiales</taxon>
        <taxon>Thermomonosporaceae</taxon>
        <taxon>Actinomadura</taxon>
    </lineage>
</organism>
<dbReference type="GO" id="GO:0005975">
    <property type="term" value="P:carbohydrate metabolic process"/>
    <property type="evidence" value="ECO:0007669"/>
    <property type="project" value="InterPro"/>
</dbReference>
<evidence type="ECO:0000256" key="2">
    <source>
        <dbReference type="ARBA" id="ARBA00022801"/>
    </source>
</evidence>
<evidence type="ECO:0000313" key="9">
    <source>
        <dbReference type="EMBL" id="MWA07228.1"/>
    </source>
</evidence>
<gene>
    <name evidence="9" type="ORF">F8568_044245</name>
</gene>
<evidence type="ECO:0000256" key="1">
    <source>
        <dbReference type="ARBA" id="ARBA00009865"/>
    </source>
</evidence>
<keyword evidence="10" id="KW-1185">Reference proteome</keyword>
<dbReference type="CDD" id="cd08999">
    <property type="entry name" value="GH43_ABN-like"/>
    <property type="match status" value="1"/>
</dbReference>
<dbReference type="SUPFAM" id="SSF75005">
    <property type="entry name" value="Arabinanase/levansucrase/invertase"/>
    <property type="match status" value="1"/>
</dbReference>
<comment type="similarity">
    <text evidence="1 6">Belongs to the glycosyl hydrolase 43 family.</text>
</comment>
<reference evidence="9" key="1">
    <citation type="submission" date="2019-12" db="EMBL/GenBank/DDBJ databases">
        <title>Actinomadura physcomitrii sp. nov., a novel actinomycete isolated from moss [Physcomitrium sphaericum (Ludw) Fuernr].</title>
        <authorList>
            <person name="Zhuang X."/>
        </authorList>
    </citation>
    <scope>NUCLEOTIDE SEQUENCE [LARGE SCALE GENOMIC DNA]</scope>
    <source>
        <strain evidence="9">LD22</strain>
    </source>
</reference>
<accession>A0A6I4MLZ9</accession>
<name>A0A6I4MLZ9_9ACTN</name>
<dbReference type="GO" id="GO:0030246">
    <property type="term" value="F:carbohydrate binding"/>
    <property type="evidence" value="ECO:0007669"/>
    <property type="project" value="InterPro"/>
</dbReference>
<dbReference type="AlphaFoldDB" id="A0A6I4MLZ9"/>
<evidence type="ECO:0000313" key="10">
    <source>
        <dbReference type="Proteomes" id="UP000462055"/>
    </source>
</evidence>
<evidence type="ECO:0000256" key="7">
    <source>
        <dbReference type="SAM" id="MobiDB-lite"/>
    </source>
</evidence>
<feature type="compositionally biased region" description="Low complexity" evidence="7">
    <location>
        <begin position="81"/>
        <end position="100"/>
    </location>
</feature>